<organism evidence="1">
    <name type="scientific">Octopus bimaculoides</name>
    <name type="common">California two-spotted octopus</name>
    <dbReference type="NCBI Taxonomy" id="37653"/>
    <lineage>
        <taxon>Eukaryota</taxon>
        <taxon>Metazoa</taxon>
        <taxon>Spiralia</taxon>
        <taxon>Lophotrochozoa</taxon>
        <taxon>Mollusca</taxon>
        <taxon>Cephalopoda</taxon>
        <taxon>Coleoidea</taxon>
        <taxon>Octopodiformes</taxon>
        <taxon>Octopoda</taxon>
        <taxon>Incirrata</taxon>
        <taxon>Octopodidae</taxon>
        <taxon>Octopus</taxon>
    </lineage>
</organism>
<dbReference type="EMBL" id="KQ417908">
    <property type="protein sequence ID" value="KOF89906.1"/>
    <property type="molecule type" value="Genomic_DNA"/>
</dbReference>
<dbReference type="AlphaFoldDB" id="A0A0L8HKZ1"/>
<sequence length="81" mass="9742">MHHRVGHTACNMMTFSPQRFVHCAFLFGDFYKNGMLMNKVQCISYKSKLRTNFLEDKVWRVVSTVYKICTWEQIFQSHLYI</sequence>
<evidence type="ECO:0000313" key="1">
    <source>
        <dbReference type="EMBL" id="KOF89906.1"/>
    </source>
</evidence>
<gene>
    <name evidence="1" type="ORF">OCBIM_22012381mg</name>
</gene>
<name>A0A0L8HKZ1_OCTBM</name>
<proteinExistence type="predicted"/>
<protein>
    <submittedName>
        <fullName evidence="1">Uncharacterized protein</fullName>
    </submittedName>
</protein>
<accession>A0A0L8HKZ1</accession>
<reference evidence="1" key="1">
    <citation type="submission" date="2015-07" db="EMBL/GenBank/DDBJ databases">
        <title>MeaNS - Measles Nucleotide Surveillance Program.</title>
        <authorList>
            <person name="Tran T."/>
            <person name="Druce J."/>
        </authorList>
    </citation>
    <scope>NUCLEOTIDE SEQUENCE</scope>
    <source>
        <strain evidence="1">UCB-OBI-ISO-001</strain>
        <tissue evidence="1">Gonad</tissue>
    </source>
</reference>